<dbReference type="RefSeq" id="WP_151159287.1">
    <property type="nucleotide sequence ID" value="NZ_JACHIL010000002.1"/>
</dbReference>
<evidence type="ECO:0000259" key="2">
    <source>
        <dbReference type="PROSITE" id="PS51384"/>
    </source>
</evidence>
<accession>A0A7W8AHX9</accession>
<organism evidence="3 4">
    <name type="scientific">Pseudochrobactrum saccharolyticum</name>
    <dbReference type="NCBI Taxonomy" id="354352"/>
    <lineage>
        <taxon>Bacteria</taxon>
        <taxon>Pseudomonadati</taxon>
        <taxon>Pseudomonadota</taxon>
        <taxon>Alphaproteobacteria</taxon>
        <taxon>Hyphomicrobiales</taxon>
        <taxon>Brucellaceae</taxon>
        <taxon>Pseudochrobactrum</taxon>
    </lineage>
</organism>
<sequence length="361" mass="40570">MSEHSSSLHSYANIRLVNGASYLPPIIDRLNSYEAHYDAQEELHAFYYPFGQIELKSQPEGYQVSLHAGETVGLSRLKDLAAVAIKLYTKEEAPDILWEGDHAGEQPLPQFRLMNVVSTRYFTPHMLRIRFSGEDLKRFSLFGAMHVRLLLPTQDVPQPVWPIMGPNGLPFWPDETKRPAARAYTIRNLNIEEGWMEIDFYIHETEGLASQWAKNAREGDIAGLMGPVGRPLRQAKQYLIGTDMTGLPAVGRMLEEFAPDVTGHVLIAVDAQSDIQPLTHPEGVTIEWIVNADQDAAATVLTDRLRALPWPDGSDSFGWFAGEADTAKIMRDYWRKQLGKSRDQTLVAGYWQKDSTGFMAG</sequence>
<dbReference type="InterPro" id="IPR039374">
    <property type="entry name" value="SIP_fam"/>
</dbReference>
<dbReference type="Proteomes" id="UP000531231">
    <property type="component" value="Unassembled WGS sequence"/>
</dbReference>
<dbReference type="InterPro" id="IPR039261">
    <property type="entry name" value="FNR_nucleotide-bd"/>
</dbReference>
<dbReference type="EMBL" id="JACHIL010000002">
    <property type="protein sequence ID" value="MBB5090726.1"/>
    <property type="molecule type" value="Genomic_DNA"/>
</dbReference>
<dbReference type="PANTHER" id="PTHR30157">
    <property type="entry name" value="FERRIC REDUCTASE, NADPH-DEPENDENT"/>
    <property type="match status" value="1"/>
</dbReference>
<comment type="similarity">
    <text evidence="1">Belongs to the SIP oxidoreductase family.</text>
</comment>
<gene>
    <name evidence="3" type="ORF">HNQ68_001250</name>
</gene>
<keyword evidence="4" id="KW-1185">Reference proteome</keyword>
<dbReference type="AlphaFoldDB" id="A0A7W8AHX9"/>
<dbReference type="InterPro" id="IPR013113">
    <property type="entry name" value="SIP_FAD-bd"/>
</dbReference>
<evidence type="ECO:0000313" key="3">
    <source>
        <dbReference type="EMBL" id="MBB5090726.1"/>
    </source>
</evidence>
<reference evidence="3 4" key="1">
    <citation type="submission" date="2020-08" db="EMBL/GenBank/DDBJ databases">
        <title>Genomic Encyclopedia of Type Strains, Phase IV (KMG-IV): sequencing the most valuable type-strain genomes for metagenomic binning, comparative biology and taxonomic classification.</title>
        <authorList>
            <person name="Goeker M."/>
        </authorList>
    </citation>
    <scope>NUCLEOTIDE SEQUENCE [LARGE SCALE GENOMIC DNA]</scope>
    <source>
        <strain evidence="3 4">DSM 25620</strain>
    </source>
</reference>
<dbReference type="Gene3D" id="2.40.30.10">
    <property type="entry name" value="Translation factors"/>
    <property type="match status" value="1"/>
</dbReference>
<feature type="domain" description="FAD-binding FR-type" evidence="2">
    <location>
        <begin position="109"/>
        <end position="234"/>
    </location>
</feature>
<dbReference type="InterPro" id="IPR007037">
    <property type="entry name" value="SIP_rossman_dom"/>
</dbReference>
<name>A0A7W8AHX9_9HYPH</name>
<evidence type="ECO:0000313" key="4">
    <source>
        <dbReference type="Proteomes" id="UP000531231"/>
    </source>
</evidence>
<dbReference type="PROSITE" id="PS51384">
    <property type="entry name" value="FAD_FR"/>
    <property type="match status" value="1"/>
</dbReference>
<dbReference type="InterPro" id="IPR017927">
    <property type="entry name" value="FAD-bd_FR_type"/>
</dbReference>
<proteinExistence type="inferred from homology"/>
<dbReference type="Pfam" id="PF04954">
    <property type="entry name" value="SIP"/>
    <property type="match status" value="1"/>
</dbReference>
<dbReference type="SUPFAM" id="SSF63380">
    <property type="entry name" value="Riboflavin synthase domain-like"/>
    <property type="match status" value="1"/>
</dbReference>
<protein>
    <submittedName>
        <fullName evidence="3">NADPH-dependent ferric siderophore reductase</fullName>
    </submittedName>
</protein>
<dbReference type="Pfam" id="PF08021">
    <property type="entry name" value="FAD_binding_9"/>
    <property type="match status" value="1"/>
</dbReference>
<dbReference type="Gene3D" id="3.40.50.80">
    <property type="entry name" value="Nucleotide-binding domain of ferredoxin-NADP reductase (FNR) module"/>
    <property type="match status" value="1"/>
</dbReference>
<dbReference type="GO" id="GO:0016491">
    <property type="term" value="F:oxidoreductase activity"/>
    <property type="evidence" value="ECO:0007669"/>
    <property type="project" value="InterPro"/>
</dbReference>
<dbReference type="CDD" id="cd06193">
    <property type="entry name" value="siderophore_interacting"/>
    <property type="match status" value="1"/>
</dbReference>
<dbReference type="PANTHER" id="PTHR30157:SF0">
    <property type="entry name" value="NADPH-DEPENDENT FERRIC-CHELATE REDUCTASE"/>
    <property type="match status" value="1"/>
</dbReference>
<evidence type="ECO:0000256" key="1">
    <source>
        <dbReference type="ARBA" id="ARBA00035644"/>
    </source>
</evidence>
<dbReference type="InterPro" id="IPR017938">
    <property type="entry name" value="Riboflavin_synthase-like_b-brl"/>
</dbReference>
<comment type="caution">
    <text evidence="3">The sequence shown here is derived from an EMBL/GenBank/DDBJ whole genome shotgun (WGS) entry which is preliminary data.</text>
</comment>